<evidence type="ECO:0000256" key="2">
    <source>
        <dbReference type="ARBA" id="ARBA00022692"/>
    </source>
</evidence>
<dbReference type="EMBL" id="JACIJC010000005">
    <property type="protein sequence ID" value="MBB5687372.1"/>
    <property type="molecule type" value="Genomic_DNA"/>
</dbReference>
<dbReference type="InterPro" id="IPR002810">
    <property type="entry name" value="NfeD-like_C"/>
</dbReference>
<dbReference type="AlphaFoldDB" id="A0A7W9AKZ6"/>
<comment type="caution">
    <text evidence="7">The sequence shown here is derived from an EMBL/GenBank/DDBJ whole genome shotgun (WGS) entry which is preliminary data.</text>
</comment>
<evidence type="ECO:0000256" key="4">
    <source>
        <dbReference type="ARBA" id="ARBA00023136"/>
    </source>
</evidence>
<dbReference type="Proteomes" id="UP000549617">
    <property type="component" value="Unassembled WGS sequence"/>
</dbReference>
<keyword evidence="3 5" id="KW-1133">Transmembrane helix</keyword>
<comment type="subcellular location">
    <subcellularLocation>
        <location evidence="1">Membrane</location>
        <topology evidence="1">Multi-pass membrane protein</topology>
    </subcellularLocation>
</comment>
<dbReference type="InterPro" id="IPR012340">
    <property type="entry name" value="NA-bd_OB-fold"/>
</dbReference>
<protein>
    <recommendedName>
        <fullName evidence="6">NfeD-like C-terminal domain-containing protein</fullName>
    </recommendedName>
</protein>
<organism evidence="7 8">
    <name type="scientific">Sphingobium boeckii</name>
    <dbReference type="NCBI Taxonomy" id="1082345"/>
    <lineage>
        <taxon>Bacteria</taxon>
        <taxon>Pseudomonadati</taxon>
        <taxon>Pseudomonadota</taxon>
        <taxon>Alphaproteobacteria</taxon>
        <taxon>Sphingomonadales</taxon>
        <taxon>Sphingomonadaceae</taxon>
        <taxon>Sphingobium</taxon>
    </lineage>
</organism>
<keyword evidence="8" id="KW-1185">Reference proteome</keyword>
<keyword evidence="4 5" id="KW-0472">Membrane</keyword>
<feature type="transmembrane region" description="Helical" evidence="5">
    <location>
        <begin position="12"/>
        <end position="41"/>
    </location>
</feature>
<keyword evidence="2 5" id="KW-0812">Transmembrane</keyword>
<dbReference type="RefSeq" id="WP_425502706.1">
    <property type="nucleotide sequence ID" value="NZ_JACIJC010000005.1"/>
</dbReference>
<evidence type="ECO:0000256" key="3">
    <source>
        <dbReference type="ARBA" id="ARBA00022989"/>
    </source>
</evidence>
<feature type="transmembrane region" description="Helical" evidence="5">
    <location>
        <begin position="47"/>
        <end position="70"/>
    </location>
</feature>
<sequence length="148" mass="15893">MMNLFPIEAHWVWMILAAVLATAEIIVPGFFLIWIGFAALITGLVTLMLGITEALQFALFAMLAIAAVFAGRRWFALNPIESSDPLLNDRAARLVGEHVTVVEAIDGGEGRVRVGDGVWPARGADAAIGTRLRVTGIEKGALLVERAL</sequence>
<reference evidence="7 8" key="1">
    <citation type="submission" date="2020-08" db="EMBL/GenBank/DDBJ databases">
        <title>Genomic Encyclopedia of Type Strains, Phase IV (KMG-IV): sequencing the most valuable type-strain genomes for metagenomic binning, comparative biology and taxonomic classification.</title>
        <authorList>
            <person name="Goeker M."/>
        </authorList>
    </citation>
    <scope>NUCLEOTIDE SEQUENCE [LARGE SCALE GENOMIC DNA]</scope>
    <source>
        <strain evidence="7 8">DSM 25079</strain>
    </source>
</reference>
<name>A0A7W9AKZ6_9SPHN</name>
<dbReference type="PANTHER" id="PTHR33507:SF3">
    <property type="entry name" value="INNER MEMBRANE PROTEIN YBBJ"/>
    <property type="match status" value="1"/>
</dbReference>
<evidence type="ECO:0000259" key="6">
    <source>
        <dbReference type="Pfam" id="PF01957"/>
    </source>
</evidence>
<gene>
    <name evidence="7" type="ORF">FHS49_003400</name>
</gene>
<feature type="domain" description="NfeD-like C-terminal" evidence="6">
    <location>
        <begin position="92"/>
        <end position="146"/>
    </location>
</feature>
<dbReference type="GO" id="GO:0005886">
    <property type="term" value="C:plasma membrane"/>
    <property type="evidence" value="ECO:0007669"/>
    <property type="project" value="TreeGrafter"/>
</dbReference>
<evidence type="ECO:0000313" key="7">
    <source>
        <dbReference type="EMBL" id="MBB5687372.1"/>
    </source>
</evidence>
<dbReference type="InterPro" id="IPR052165">
    <property type="entry name" value="Membrane_assoc_protease"/>
</dbReference>
<evidence type="ECO:0000256" key="5">
    <source>
        <dbReference type="SAM" id="Phobius"/>
    </source>
</evidence>
<dbReference type="Gene3D" id="2.40.50.140">
    <property type="entry name" value="Nucleic acid-binding proteins"/>
    <property type="match status" value="1"/>
</dbReference>
<proteinExistence type="predicted"/>
<evidence type="ECO:0000313" key="8">
    <source>
        <dbReference type="Proteomes" id="UP000549617"/>
    </source>
</evidence>
<accession>A0A7W9AKZ6</accession>
<dbReference type="PANTHER" id="PTHR33507">
    <property type="entry name" value="INNER MEMBRANE PROTEIN YBBJ"/>
    <property type="match status" value="1"/>
</dbReference>
<evidence type="ECO:0000256" key="1">
    <source>
        <dbReference type="ARBA" id="ARBA00004141"/>
    </source>
</evidence>
<dbReference type="Pfam" id="PF01957">
    <property type="entry name" value="NfeD"/>
    <property type="match status" value="1"/>
</dbReference>